<evidence type="ECO:0000259" key="1">
    <source>
        <dbReference type="Pfam" id="PF01872"/>
    </source>
</evidence>
<gene>
    <name evidence="2" type="ORF">JI741_25435</name>
</gene>
<reference evidence="2 3" key="1">
    <citation type="submission" date="2021-01" db="EMBL/GenBank/DDBJ databases">
        <title>Chryseolinea sp. Jin1 Genome sequencing and assembly.</title>
        <authorList>
            <person name="Kim I."/>
        </authorList>
    </citation>
    <scope>NUCLEOTIDE SEQUENCE [LARGE SCALE GENOMIC DNA]</scope>
    <source>
        <strain evidence="2 3">Jin1</strain>
    </source>
</reference>
<sequence length="196" mass="21032">MKSENTKTRVVLDITMSLDGYIAGPNISTANPLGEGGQRLHRWIFEDKTDAAAALLEETVNTSGAVITGGRTYHTAIEDAWGGVSPFAVPTFVVTHNVPARRVEGFTYVTAGPDAALTLARNAAGDQNIWVMGGGDMGRQYLRAGALDELHIHIAHVVLGGGTRLFDDVLTTTIELEKIATVETPGVSHFKFCVRR</sequence>
<evidence type="ECO:0000313" key="2">
    <source>
        <dbReference type="EMBL" id="MBL0744602.1"/>
    </source>
</evidence>
<dbReference type="EMBL" id="JAERRB010000011">
    <property type="protein sequence ID" value="MBL0744602.1"/>
    <property type="molecule type" value="Genomic_DNA"/>
</dbReference>
<organism evidence="2 3">
    <name type="scientific">Chryseolinea lacunae</name>
    <dbReference type="NCBI Taxonomy" id="2801331"/>
    <lineage>
        <taxon>Bacteria</taxon>
        <taxon>Pseudomonadati</taxon>
        <taxon>Bacteroidota</taxon>
        <taxon>Cytophagia</taxon>
        <taxon>Cytophagales</taxon>
        <taxon>Fulvivirgaceae</taxon>
        <taxon>Chryseolinea</taxon>
    </lineage>
</organism>
<dbReference type="RefSeq" id="WP_202014304.1">
    <property type="nucleotide sequence ID" value="NZ_JAERRB010000011.1"/>
</dbReference>
<dbReference type="PANTHER" id="PTHR38011:SF12">
    <property type="entry name" value="BIFUNCTIONAL DEAMINASE-REDUCTASE DOMAIN PROTEIN"/>
    <property type="match status" value="1"/>
</dbReference>
<keyword evidence="3" id="KW-1185">Reference proteome</keyword>
<accession>A0ABS1KZA7</accession>
<dbReference type="Pfam" id="PF01872">
    <property type="entry name" value="RibD_C"/>
    <property type="match status" value="1"/>
</dbReference>
<feature type="domain" description="Bacterial bifunctional deaminase-reductase C-terminal" evidence="1">
    <location>
        <begin position="91"/>
        <end position="181"/>
    </location>
</feature>
<dbReference type="InterPro" id="IPR050765">
    <property type="entry name" value="Riboflavin_Biosynth_HTPR"/>
</dbReference>
<dbReference type="Gene3D" id="3.40.430.10">
    <property type="entry name" value="Dihydrofolate Reductase, subunit A"/>
    <property type="match status" value="1"/>
</dbReference>
<name>A0ABS1KZA7_9BACT</name>
<evidence type="ECO:0000313" key="3">
    <source>
        <dbReference type="Proteomes" id="UP000613030"/>
    </source>
</evidence>
<dbReference type="PANTHER" id="PTHR38011">
    <property type="entry name" value="DIHYDROFOLATE REDUCTASE FAMILY PROTEIN (AFU_ORTHOLOGUE AFUA_8G06820)"/>
    <property type="match status" value="1"/>
</dbReference>
<comment type="caution">
    <text evidence="2">The sequence shown here is derived from an EMBL/GenBank/DDBJ whole genome shotgun (WGS) entry which is preliminary data.</text>
</comment>
<dbReference type="InterPro" id="IPR002734">
    <property type="entry name" value="RibDG_C"/>
</dbReference>
<proteinExistence type="predicted"/>
<dbReference type="InterPro" id="IPR024072">
    <property type="entry name" value="DHFR-like_dom_sf"/>
</dbReference>
<protein>
    <submittedName>
        <fullName evidence="2">Dihydrofolate reductase</fullName>
    </submittedName>
</protein>
<dbReference type="Proteomes" id="UP000613030">
    <property type="component" value="Unassembled WGS sequence"/>
</dbReference>
<dbReference type="SUPFAM" id="SSF53597">
    <property type="entry name" value="Dihydrofolate reductase-like"/>
    <property type="match status" value="1"/>
</dbReference>